<dbReference type="Gene3D" id="3.20.20.150">
    <property type="entry name" value="Divalent-metal-dependent TIM barrel enzymes"/>
    <property type="match status" value="1"/>
</dbReference>
<organism evidence="2 3">
    <name type="scientific">Microbispora bryophytorum</name>
    <dbReference type="NCBI Taxonomy" id="1460882"/>
    <lineage>
        <taxon>Bacteria</taxon>
        <taxon>Bacillati</taxon>
        <taxon>Actinomycetota</taxon>
        <taxon>Actinomycetes</taxon>
        <taxon>Streptosporangiales</taxon>
        <taxon>Streptosporangiaceae</taxon>
        <taxon>Microbispora</taxon>
    </lineage>
</organism>
<evidence type="ECO:0000313" key="3">
    <source>
        <dbReference type="Proteomes" id="UP000653480"/>
    </source>
</evidence>
<dbReference type="GeneID" id="97246660"/>
<protein>
    <submittedName>
        <fullName evidence="2">Xylose isomerase</fullName>
    </submittedName>
</protein>
<reference evidence="2" key="1">
    <citation type="journal article" date="2014" name="Int. J. Syst. Evol. Microbiol.">
        <title>Complete genome sequence of Corynebacterium casei LMG S-19264T (=DSM 44701T), isolated from a smear-ripened cheese.</title>
        <authorList>
            <consortium name="US DOE Joint Genome Institute (JGI-PGF)"/>
            <person name="Walter F."/>
            <person name="Albersmeier A."/>
            <person name="Kalinowski J."/>
            <person name="Ruckert C."/>
        </authorList>
    </citation>
    <scope>NUCLEOTIDE SEQUENCE</scope>
    <source>
        <strain evidence="2">CGMCC 4.7138</strain>
    </source>
</reference>
<dbReference type="InterPro" id="IPR013022">
    <property type="entry name" value="Xyl_isomerase-like_TIM-brl"/>
</dbReference>
<evidence type="ECO:0000259" key="1">
    <source>
        <dbReference type="Pfam" id="PF01261"/>
    </source>
</evidence>
<dbReference type="RefSeq" id="WP_189105011.1">
    <property type="nucleotide sequence ID" value="NZ_BMMN01000009.1"/>
</dbReference>
<dbReference type="PANTHER" id="PTHR12110:SF41">
    <property type="entry name" value="INOSOSE DEHYDRATASE"/>
    <property type="match status" value="1"/>
</dbReference>
<dbReference type="Pfam" id="PF01261">
    <property type="entry name" value="AP_endonuc_2"/>
    <property type="match status" value="1"/>
</dbReference>
<dbReference type="GO" id="GO:0016853">
    <property type="term" value="F:isomerase activity"/>
    <property type="evidence" value="ECO:0007669"/>
    <property type="project" value="UniProtKB-KW"/>
</dbReference>
<feature type="domain" description="Xylose isomerase-like TIM barrel" evidence="1">
    <location>
        <begin position="98"/>
        <end position="350"/>
    </location>
</feature>
<dbReference type="EMBL" id="BMMN01000009">
    <property type="protein sequence ID" value="GGO20581.1"/>
    <property type="molecule type" value="Genomic_DNA"/>
</dbReference>
<sequence length="382" mass="41341">MSAYEEEMDTAGHLGRRLGLNRRRFLAATTGMAAVAAVAAAGPLKSAAQAATAGKGPNGILVPPPRRGIILYTVRDAISRDPLSSNLPSGFRAVLEELGRIGYAQVEFAGYSQHGNAEGGANLETVEGARLLRRWLDDNGLVAQGNHGFIPGSWPLSQADLDRFKLHLEIADILGMSHVGTGSDPTGSAYKADWDVAADKWNALGEIATAAGLKLYTHNHDVAYSFLLDSGPLDAQGRPTRSSGIRRLEYFLQKTDPKHVWLEMDIFWAHVAQYKYKTFTASDGSTQTQVFNPLGVVQAQTMRFPLFHAKDGKINTGTSNGYDMVPFGTGDIDYAAFFRGTGAKGYHNPMYEQDNAPGDASHQGQSLQYADLSYRNMSALRG</sequence>
<name>A0A8H9H2R6_9ACTN</name>
<dbReference type="PROSITE" id="PS51318">
    <property type="entry name" value="TAT"/>
    <property type="match status" value="1"/>
</dbReference>
<keyword evidence="2" id="KW-0413">Isomerase</keyword>
<keyword evidence="3" id="KW-1185">Reference proteome</keyword>
<proteinExistence type="predicted"/>
<reference evidence="2" key="2">
    <citation type="submission" date="2020-09" db="EMBL/GenBank/DDBJ databases">
        <authorList>
            <person name="Sun Q."/>
            <person name="Zhou Y."/>
        </authorList>
    </citation>
    <scope>NUCLEOTIDE SEQUENCE</scope>
    <source>
        <strain evidence="2">CGMCC 4.7138</strain>
    </source>
</reference>
<dbReference type="PANTHER" id="PTHR12110">
    <property type="entry name" value="HYDROXYPYRUVATE ISOMERASE"/>
    <property type="match status" value="1"/>
</dbReference>
<gene>
    <name evidence="2" type="ORF">GCM10011574_47110</name>
</gene>
<dbReference type="InterPro" id="IPR006311">
    <property type="entry name" value="TAT_signal"/>
</dbReference>
<dbReference type="InterPro" id="IPR036237">
    <property type="entry name" value="Xyl_isomerase-like_sf"/>
</dbReference>
<dbReference type="Proteomes" id="UP000653480">
    <property type="component" value="Unassembled WGS sequence"/>
</dbReference>
<evidence type="ECO:0000313" key="2">
    <source>
        <dbReference type="EMBL" id="GGO20581.1"/>
    </source>
</evidence>
<dbReference type="InterPro" id="IPR050312">
    <property type="entry name" value="IolE/XylAMocC-like"/>
</dbReference>
<comment type="caution">
    <text evidence="2">The sequence shown here is derived from an EMBL/GenBank/DDBJ whole genome shotgun (WGS) entry which is preliminary data.</text>
</comment>
<dbReference type="SUPFAM" id="SSF51658">
    <property type="entry name" value="Xylose isomerase-like"/>
    <property type="match status" value="1"/>
</dbReference>
<dbReference type="AlphaFoldDB" id="A0A8H9H2R6"/>
<accession>A0A8H9H2R6</accession>